<evidence type="ECO:0000313" key="1">
    <source>
        <dbReference type="EMBL" id="MBD2721604.1"/>
    </source>
</evidence>
<accession>A0ABR8JUG9</accession>
<name>A0ABR8JUG9_9BACT</name>
<sequence>MHYSFLLLLGGCALLAGCGADEKPSLPVPAAGDNRSILRYQINGQTFEEEARVSYQPAAPPTRPFDVLNVEAGDSSRASSGAYVLVAFLKSAGRPDSNYGVVSIRYRNPTIQLGWGISPRGTLAQWNGGWRGSFSGPATDQLSGPRVAIEGEFINVR</sequence>
<organism evidence="1 2">
    <name type="scientific">Hymenobacter armeniacus</name>
    <dbReference type="NCBI Taxonomy" id="2771358"/>
    <lineage>
        <taxon>Bacteria</taxon>
        <taxon>Pseudomonadati</taxon>
        <taxon>Bacteroidota</taxon>
        <taxon>Cytophagia</taxon>
        <taxon>Cytophagales</taxon>
        <taxon>Hymenobacteraceae</taxon>
        <taxon>Hymenobacter</taxon>
    </lineage>
</organism>
<comment type="caution">
    <text evidence="1">The sequence shown here is derived from an EMBL/GenBank/DDBJ whole genome shotgun (WGS) entry which is preliminary data.</text>
</comment>
<dbReference type="RefSeq" id="WP_190922879.1">
    <property type="nucleotide sequence ID" value="NZ_JACXAC010000002.1"/>
</dbReference>
<dbReference type="EMBL" id="JACXAC010000002">
    <property type="protein sequence ID" value="MBD2721604.1"/>
    <property type="molecule type" value="Genomic_DNA"/>
</dbReference>
<reference evidence="1 2" key="1">
    <citation type="submission" date="2020-09" db="EMBL/GenBank/DDBJ databases">
        <authorList>
            <person name="Kim M.K."/>
        </authorList>
    </citation>
    <scope>NUCLEOTIDE SEQUENCE [LARGE SCALE GENOMIC DNA]</scope>
    <source>
        <strain evidence="1 2">BT189</strain>
    </source>
</reference>
<protein>
    <submittedName>
        <fullName evidence="1">Uncharacterized protein</fullName>
    </submittedName>
</protein>
<proteinExistence type="predicted"/>
<dbReference type="Proteomes" id="UP000606003">
    <property type="component" value="Unassembled WGS sequence"/>
</dbReference>
<keyword evidence="2" id="KW-1185">Reference proteome</keyword>
<evidence type="ECO:0000313" key="2">
    <source>
        <dbReference type="Proteomes" id="UP000606003"/>
    </source>
</evidence>
<gene>
    <name evidence="1" type="ORF">IC234_05640</name>
</gene>